<evidence type="ECO:0000313" key="12">
    <source>
        <dbReference type="Proteomes" id="UP000595254"/>
    </source>
</evidence>
<feature type="coiled-coil region" evidence="7">
    <location>
        <begin position="660"/>
        <end position="687"/>
    </location>
</feature>
<keyword evidence="4 6" id="KW-0807">Transducer</keyword>
<dbReference type="SUPFAM" id="SSF58104">
    <property type="entry name" value="Methyl-accepting chemotaxis protein (MCP) signaling domain"/>
    <property type="match status" value="1"/>
</dbReference>
<evidence type="ECO:0000256" key="3">
    <source>
        <dbReference type="ARBA" id="ARBA00023136"/>
    </source>
</evidence>
<evidence type="ECO:0000256" key="2">
    <source>
        <dbReference type="ARBA" id="ARBA00022475"/>
    </source>
</evidence>
<dbReference type="InterPro" id="IPR004089">
    <property type="entry name" value="MCPsignal_dom"/>
</dbReference>
<feature type="transmembrane region" description="Helical" evidence="8">
    <location>
        <begin position="20"/>
        <end position="43"/>
    </location>
</feature>
<evidence type="ECO:0000256" key="8">
    <source>
        <dbReference type="SAM" id="Phobius"/>
    </source>
</evidence>
<keyword evidence="3 8" id="KW-0472">Membrane</keyword>
<dbReference type="Proteomes" id="UP000595254">
    <property type="component" value="Chromosome"/>
</dbReference>
<evidence type="ECO:0000256" key="4">
    <source>
        <dbReference type="ARBA" id="ARBA00023224"/>
    </source>
</evidence>
<dbReference type="PROSITE" id="PS50111">
    <property type="entry name" value="CHEMOTAXIS_TRANSDUC_2"/>
    <property type="match status" value="1"/>
</dbReference>
<dbReference type="KEGG" id="ppsr:I6J18_00730"/>
<protein>
    <submittedName>
        <fullName evidence="11">Methyl-accepting chemotaxis protein</fullName>
    </submittedName>
</protein>
<dbReference type="PANTHER" id="PTHR32089">
    <property type="entry name" value="METHYL-ACCEPTING CHEMOTAXIS PROTEIN MCPB"/>
    <property type="match status" value="1"/>
</dbReference>
<dbReference type="Pfam" id="PF22673">
    <property type="entry name" value="MCP-like_PDC_1"/>
    <property type="match status" value="1"/>
</dbReference>
<feature type="domain" description="Methyl-accepting transducer" evidence="9">
    <location>
        <begin position="404"/>
        <end position="661"/>
    </location>
</feature>
<dbReference type="AlphaFoldDB" id="A0A974NMM1"/>
<comment type="subcellular location">
    <subcellularLocation>
        <location evidence="1">Cell membrane</location>
    </subcellularLocation>
</comment>
<organism evidence="11 12">
    <name type="scientific">Peribacillus psychrosaccharolyticus</name>
    <name type="common">Bacillus psychrosaccharolyticus</name>
    <dbReference type="NCBI Taxonomy" id="1407"/>
    <lineage>
        <taxon>Bacteria</taxon>
        <taxon>Bacillati</taxon>
        <taxon>Bacillota</taxon>
        <taxon>Bacilli</taxon>
        <taxon>Bacillales</taxon>
        <taxon>Bacillaceae</taxon>
        <taxon>Peribacillus</taxon>
    </lineage>
</organism>
<dbReference type="Gene3D" id="1.10.287.950">
    <property type="entry name" value="Methyl-accepting chemotaxis protein"/>
    <property type="match status" value="1"/>
</dbReference>
<keyword evidence="8" id="KW-1133">Transmembrane helix</keyword>
<dbReference type="SMART" id="SM00304">
    <property type="entry name" value="HAMP"/>
    <property type="match status" value="2"/>
</dbReference>
<proteinExistence type="inferred from homology"/>
<dbReference type="SMART" id="SM00283">
    <property type="entry name" value="MA"/>
    <property type="match status" value="1"/>
</dbReference>
<comment type="similarity">
    <text evidence="5">Belongs to the methyl-accepting chemotaxis (MCP) protein family.</text>
</comment>
<keyword evidence="12" id="KW-1185">Reference proteome</keyword>
<dbReference type="InterPro" id="IPR003660">
    <property type="entry name" value="HAMP_dom"/>
</dbReference>
<feature type="domain" description="HAMP" evidence="10">
    <location>
        <begin position="333"/>
        <end position="385"/>
    </location>
</feature>
<reference evidence="11 12" key="1">
    <citation type="submission" date="2021-01" db="EMBL/GenBank/DDBJ databases">
        <title>FDA dAtabase for Regulatory Grade micrObial Sequences (FDA-ARGOS): Supporting development and validation of Infectious Disease Dx tests.</title>
        <authorList>
            <person name="Nelson B."/>
            <person name="Plummer A."/>
            <person name="Tallon L."/>
            <person name="Sadzewicz L."/>
            <person name="Zhao X."/>
            <person name="Boylan J."/>
            <person name="Ott S."/>
            <person name="Bowen H."/>
            <person name="Vavikolanu K."/>
            <person name="Mehta A."/>
            <person name="Aluvathingal J."/>
            <person name="Nadendla S."/>
            <person name="Myers T."/>
            <person name="Yan Y."/>
            <person name="Sichtig H."/>
        </authorList>
    </citation>
    <scope>NUCLEOTIDE SEQUENCE [LARGE SCALE GENOMIC DNA]</scope>
    <source>
        <strain evidence="11 12">FDAARGOS_1161</strain>
    </source>
</reference>
<evidence type="ECO:0000259" key="9">
    <source>
        <dbReference type="PROSITE" id="PS50111"/>
    </source>
</evidence>
<dbReference type="Gene3D" id="3.30.450.20">
    <property type="entry name" value="PAS domain"/>
    <property type="match status" value="2"/>
</dbReference>
<evidence type="ECO:0000256" key="6">
    <source>
        <dbReference type="PROSITE-ProRule" id="PRU00284"/>
    </source>
</evidence>
<evidence type="ECO:0000256" key="1">
    <source>
        <dbReference type="ARBA" id="ARBA00004236"/>
    </source>
</evidence>
<accession>A0A974NMM1</accession>
<evidence type="ECO:0000313" key="11">
    <source>
        <dbReference type="EMBL" id="QQT00511.1"/>
    </source>
</evidence>
<feature type="coiled-coil region" evidence="7">
    <location>
        <begin position="433"/>
        <end position="488"/>
    </location>
</feature>
<evidence type="ECO:0000259" key="10">
    <source>
        <dbReference type="PROSITE" id="PS50885"/>
    </source>
</evidence>
<evidence type="ECO:0000256" key="7">
    <source>
        <dbReference type="SAM" id="Coils"/>
    </source>
</evidence>
<dbReference type="PANTHER" id="PTHR32089:SF112">
    <property type="entry name" value="LYSOZYME-LIKE PROTEIN-RELATED"/>
    <property type="match status" value="1"/>
</dbReference>
<dbReference type="Pfam" id="PF00672">
    <property type="entry name" value="HAMP"/>
    <property type="match status" value="1"/>
</dbReference>
<keyword evidence="7" id="KW-0175">Coiled coil</keyword>
<dbReference type="CDD" id="cd06225">
    <property type="entry name" value="HAMP"/>
    <property type="match status" value="1"/>
</dbReference>
<dbReference type="EMBL" id="CP068053">
    <property type="protein sequence ID" value="QQT00511.1"/>
    <property type="molecule type" value="Genomic_DNA"/>
</dbReference>
<evidence type="ECO:0000256" key="5">
    <source>
        <dbReference type="ARBA" id="ARBA00029447"/>
    </source>
</evidence>
<dbReference type="CDD" id="cd12913">
    <property type="entry name" value="PDC1_MCP_like"/>
    <property type="match status" value="1"/>
</dbReference>
<name>A0A974NMM1_PERPY</name>
<dbReference type="GO" id="GO:0005886">
    <property type="term" value="C:plasma membrane"/>
    <property type="evidence" value="ECO:0007669"/>
    <property type="project" value="UniProtKB-SubCell"/>
</dbReference>
<dbReference type="PROSITE" id="PS50885">
    <property type="entry name" value="HAMP"/>
    <property type="match status" value="1"/>
</dbReference>
<keyword evidence="8" id="KW-0812">Transmembrane</keyword>
<dbReference type="RefSeq" id="WP_040375306.1">
    <property type="nucleotide sequence ID" value="NZ_CP068053.1"/>
</dbReference>
<dbReference type="GO" id="GO:0007165">
    <property type="term" value="P:signal transduction"/>
    <property type="evidence" value="ECO:0007669"/>
    <property type="project" value="UniProtKB-KW"/>
</dbReference>
<dbReference type="Pfam" id="PF00015">
    <property type="entry name" value="MCPsignal"/>
    <property type="match status" value="1"/>
</dbReference>
<sequence length="691" mass="76368">MEKLKRNNKEKRKKRVSIRLKWMFLISIIVLLVLMASVTSVYIKVSSIFESDNITANRSYAKSATSQINIDLKNYENSLELAAQMVTSETDSTSKERLTDILESVQKNNKNIISAYYMDGRDGSLMSYPKLNFNKDARETLTYKTLTEKPETKWMDVYKDELSQQIMTAVVTPVLIDGKMVGALGYDVDLSAIGKTRKDIEDHSNSQLIILDSQGFIVSSFMEGMDGKNINPKNSGTVEGVEDLLTDSKQFSSQFDWVTKMYEGKSITSQPLKWAGKEYTGQVNSVPELNWKVLSFTSDEIAASKLNEISRAAILSEVFGLLFGVLCALFLANVLRKIIANLEGVIGKTASGDLVTEYHYQANDEFGDLSVSYNAMLSRLRGLIEKVNDNTQSVTNATSGLSVIAAESSTAISEVSRSIEEIAIGAANQSEHVEQGASAIRELSNEMDELREQSNQTQSVLHSASRKLETGKEQVDRLETSYQKLEAAFKSVTHMSTSLVEKSKTISNVTHAISQIAEQTNLLSLNASIEAARAGEHGKGFAVVANEVRTLADDSKKATIDIQNTINSILSDTENLLKTTNETNQISLDQKSAVLTVRDSMIELETSVIQISHSINKETKTIGMLNEQKKTVIAMIEEITAVSQQTTAASEEIASSMEEQAASSNELAQYTQNVNELINELEITLREFIIK</sequence>
<gene>
    <name evidence="11" type="ORF">I6J18_00730</name>
</gene>
<keyword evidence="2" id="KW-1003">Cell membrane</keyword>